<protein>
    <submittedName>
        <fullName evidence="2">Stage III sporulation protein AD</fullName>
    </submittedName>
</protein>
<gene>
    <name evidence="2" type="ORF">IAC13_08395</name>
</gene>
<reference evidence="2" key="1">
    <citation type="submission" date="2020-10" db="EMBL/GenBank/DDBJ databases">
        <authorList>
            <person name="Gilroy R."/>
        </authorList>
    </citation>
    <scope>NUCLEOTIDE SEQUENCE</scope>
    <source>
        <strain evidence="2">E3-2379</strain>
    </source>
</reference>
<feature type="transmembrane region" description="Helical" evidence="1">
    <location>
        <begin position="29"/>
        <end position="54"/>
    </location>
</feature>
<dbReference type="AlphaFoldDB" id="A0A9D9I0X9"/>
<dbReference type="EMBL" id="JADIML010000229">
    <property type="protein sequence ID" value="MBO8463935.1"/>
    <property type="molecule type" value="Genomic_DNA"/>
</dbReference>
<sequence length="129" mass="14266">METMKVVMIGVGVVILALKFKTIHQEYSLYLTIVGGLILMGIAISQIELIIAYIKTIYGYLMIDSFYLKILMKIIGIAYLCEFSSNICKDAGYSSIAGQIEMVGKLSILIISMPIVTALLDTVRDFLNS</sequence>
<dbReference type="InterPro" id="IPR025664">
    <property type="entry name" value="Spore_III_AC/AD"/>
</dbReference>
<keyword evidence="1" id="KW-1133">Transmembrane helix</keyword>
<keyword evidence="1" id="KW-0472">Membrane</keyword>
<evidence type="ECO:0000313" key="2">
    <source>
        <dbReference type="EMBL" id="MBO8463935.1"/>
    </source>
</evidence>
<accession>A0A9D9I0X9</accession>
<keyword evidence="1" id="KW-0812">Transmembrane</keyword>
<dbReference type="Proteomes" id="UP000823618">
    <property type="component" value="Unassembled WGS sequence"/>
</dbReference>
<dbReference type="Pfam" id="PF06686">
    <property type="entry name" value="SpoIIIAC"/>
    <property type="match status" value="1"/>
</dbReference>
<feature type="transmembrane region" description="Helical" evidence="1">
    <location>
        <begin position="60"/>
        <end position="81"/>
    </location>
</feature>
<proteinExistence type="predicted"/>
<reference evidence="2" key="2">
    <citation type="journal article" date="2021" name="PeerJ">
        <title>Extensive microbial diversity within the chicken gut microbiome revealed by metagenomics and culture.</title>
        <authorList>
            <person name="Gilroy R."/>
            <person name="Ravi A."/>
            <person name="Getino M."/>
            <person name="Pursley I."/>
            <person name="Horton D.L."/>
            <person name="Alikhan N.F."/>
            <person name="Baker D."/>
            <person name="Gharbi K."/>
            <person name="Hall N."/>
            <person name="Watson M."/>
            <person name="Adriaenssens E.M."/>
            <person name="Foster-Nyarko E."/>
            <person name="Jarju S."/>
            <person name="Secka A."/>
            <person name="Antonio M."/>
            <person name="Oren A."/>
            <person name="Chaudhuri R.R."/>
            <person name="La Ragione R."/>
            <person name="Hildebrand F."/>
            <person name="Pallen M.J."/>
        </authorList>
    </citation>
    <scope>NUCLEOTIDE SEQUENCE</scope>
    <source>
        <strain evidence="2">E3-2379</strain>
    </source>
</reference>
<feature type="transmembrane region" description="Helical" evidence="1">
    <location>
        <begin position="102"/>
        <end position="120"/>
    </location>
</feature>
<evidence type="ECO:0000256" key="1">
    <source>
        <dbReference type="SAM" id="Phobius"/>
    </source>
</evidence>
<organism evidence="2 3">
    <name type="scientific">Candidatus Scybalomonas excrementavium</name>
    <dbReference type="NCBI Taxonomy" id="2840943"/>
    <lineage>
        <taxon>Bacteria</taxon>
        <taxon>Bacillati</taxon>
        <taxon>Bacillota</taxon>
        <taxon>Clostridia</taxon>
        <taxon>Lachnospirales</taxon>
        <taxon>Lachnospiraceae</taxon>
        <taxon>Lachnospiraceae incertae sedis</taxon>
        <taxon>Candidatus Scybalomonas</taxon>
    </lineage>
</organism>
<evidence type="ECO:0000313" key="3">
    <source>
        <dbReference type="Proteomes" id="UP000823618"/>
    </source>
</evidence>
<comment type="caution">
    <text evidence="2">The sequence shown here is derived from an EMBL/GenBank/DDBJ whole genome shotgun (WGS) entry which is preliminary data.</text>
</comment>
<name>A0A9D9I0X9_9FIRM</name>